<dbReference type="OrthoDB" id="8455288at2"/>
<dbReference type="Pfam" id="PF05930">
    <property type="entry name" value="Phage_AlpA"/>
    <property type="match status" value="1"/>
</dbReference>
<dbReference type="Proteomes" id="UP000439994">
    <property type="component" value="Unassembled WGS sequence"/>
</dbReference>
<proteinExistence type="predicted"/>
<evidence type="ECO:0000313" key="2">
    <source>
        <dbReference type="Proteomes" id="UP000439994"/>
    </source>
</evidence>
<keyword evidence="2" id="KW-1185">Reference proteome</keyword>
<dbReference type="AlphaFoldDB" id="A0A6N8F9G4"/>
<sequence>MNNEILNSKEVAKMLGISRATLWRLRTNNDSQCSNPFPKPIQITVRLIGWEKHVLDNWLKEQRKQLH</sequence>
<name>A0A6N8F9G4_9GAMM</name>
<evidence type="ECO:0000313" key="1">
    <source>
        <dbReference type="EMBL" id="MUH72794.1"/>
    </source>
</evidence>
<dbReference type="EMBL" id="WOCD01000003">
    <property type="protein sequence ID" value="MUH72794.1"/>
    <property type="molecule type" value="Genomic_DNA"/>
</dbReference>
<dbReference type="RefSeq" id="WP_155695945.1">
    <property type="nucleotide sequence ID" value="NZ_WOCD01000003.1"/>
</dbReference>
<comment type="caution">
    <text evidence="1">The sequence shown here is derived from an EMBL/GenBank/DDBJ whole genome shotgun (WGS) entry which is preliminary data.</text>
</comment>
<organism evidence="1 2">
    <name type="scientific">Psychrosphaera haliotis</name>
    <dbReference type="NCBI Taxonomy" id="555083"/>
    <lineage>
        <taxon>Bacteria</taxon>
        <taxon>Pseudomonadati</taxon>
        <taxon>Pseudomonadota</taxon>
        <taxon>Gammaproteobacteria</taxon>
        <taxon>Alteromonadales</taxon>
        <taxon>Pseudoalteromonadaceae</taxon>
        <taxon>Psychrosphaera</taxon>
    </lineage>
</organism>
<accession>A0A6N8F9G4</accession>
<gene>
    <name evidence="1" type="ORF">GNP35_10000</name>
</gene>
<protein>
    <submittedName>
        <fullName evidence="1">AlpA family phage regulatory protein</fullName>
    </submittedName>
</protein>
<dbReference type="Gene3D" id="1.10.10.60">
    <property type="entry name" value="Homeodomain-like"/>
    <property type="match status" value="1"/>
</dbReference>
<dbReference type="InterPro" id="IPR010260">
    <property type="entry name" value="AlpA"/>
</dbReference>
<reference evidence="1 2" key="1">
    <citation type="submission" date="2019-11" db="EMBL/GenBank/DDBJ databases">
        <title>P. haliotis isolates from Z. marina roots.</title>
        <authorList>
            <person name="Cohen M."/>
            <person name="Jospin G."/>
            <person name="Eisen J.A."/>
            <person name="Coil D.A."/>
        </authorList>
    </citation>
    <scope>NUCLEOTIDE SEQUENCE [LARGE SCALE GENOMIC DNA]</scope>
    <source>
        <strain evidence="1 2">UCD-MCMsp1aY</strain>
    </source>
</reference>